<organism evidence="4 5">
    <name type="scientific">Brachybacterium paraconglomeratum</name>
    <dbReference type="NCBI Taxonomy" id="173362"/>
    <lineage>
        <taxon>Bacteria</taxon>
        <taxon>Bacillati</taxon>
        <taxon>Actinomycetota</taxon>
        <taxon>Actinomycetes</taxon>
        <taxon>Micrococcales</taxon>
        <taxon>Dermabacteraceae</taxon>
        <taxon>Brachybacterium</taxon>
    </lineage>
</organism>
<dbReference type="InterPro" id="IPR006311">
    <property type="entry name" value="TAT_signal"/>
</dbReference>
<dbReference type="InterPro" id="IPR032093">
    <property type="entry name" value="PhoD_N"/>
</dbReference>
<proteinExistence type="predicted"/>
<accession>A0A921GQJ8</accession>
<evidence type="ECO:0000313" key="5">
    <source>
        <dbReference type="Proteomes" id="UP000775129"/>
    </source>
</evidence>
<keyword evidence="1" id="KW-1133">Transmembrane helix</keyword>
<dbReference type="InterPro" id="IPR038607">
    <property type="entry name" value="PhoD-like_sf"/>
</dbReference>
<keyword evidence="1" id="KW-0812">Transmembrane</keyword>
<reference evidence="4" key="2">
    <citation type="submission" date="2021-09" db="EMBL/GenBank/DDBJ databases">
        <authorList>
            <person name="Gilroy R."/>
        </authorList>
    </citation>
    <scope>NUCLEOTIDE SEQUENCE</scope>
    <source>
        <strain evidence="4">1647</strain>
    </source>
</reference>
<dbReference type="InterPro" id="IPR018946">
    <property type="entry name" value="PhoD-like_MPP"/>
</dbReference>
<feature type="domain" description="Phospholipase D N-terminal" evidence="3">
    <location>
        <begin position="72"/>
        <end position="170"/>
    </location>
</feature>
<dbReference type="SUPFAM" id="SSF56300">
    <property type="entry name" value="Metallo-dependent phosphatases"/>
    <property type="match status" value="1"/>
</dbReference>
<comment type="caution">
    <text evidence="4">The sequence shown here is derived from an EMBL/GenBank/DDBJ whole genome shotgun (WGS) entry which is preliminary data.</text>
</comment>
<dbReference type="CDD" id="cd07389">
    <property type="entry name" value="MPP_PhoD"/>
    <property type="match status" value="1"/>
</dbReference>
<keyword evidence="1" id="KW-0472">Membrane</keyword>
<name>A0A921GQJ8_9MICO</name>
<dbReference type="PANTHER" id="PTHR43606:SF2">
    <property type="entry name" value="ALKALINE PHOSPHATASE FAMILY PROTEIN (AFU_ORTHOLOGUE AFUA_5G03860)"/>
    <property type="match status" value="1"/>
</dbReference>
<dbReference type="PROSITE" id="PS51318">
    <property type="entry name" value="TAT"/>
    <property type="match status" value="1"/>
</dbReference>
<evidence type="ECO:0000259" key="2">
    <source>
        <dbReference type="Pfam" id="PF09423"/>
    </source>
</evidence>
<dbReference type="EMBL" id="DYWO01000445">
    <property type="protein sequence ID" value="HJF51045.1"/>
    <property type="molecule type" value="Genomic_DNA"/>
</dbReference>
<evidence type="ECO:0000256" key="1">
    <source>
        <dbReference type="SAM" id="Phobius"/>
    </source>
</evidence>
<dbReference type="PANTHER" id="PTHR43606">
    <property type="entry name" value="PHOSPHATASE, PUTATIVE (AFU_ORTHOLOGUE AFUA_6G08710)-RELATED"/>
    <property type="match status" value="1"/>
</dbReference>
<dbReference type="Pfam" id="PF16655">
    <property type="entry name" value="PhoD_N"/>
    <property type="match status" value="1"/>
</dbReference>
<dbReference type="InterPro" id="IPR029052">
    <property type="entry name" value="Metallo-depent_PP-like"/>
</dbReference>
<feature type="transmembrane region" description="Helical" evidence="1">
    <location>
        <begin position="38"/>
        <end position="59"/>
    </location>
</feature>
<dbReference type="InterPro" id="IPR052900">
    <property type="entry name" value="Phospholipid_Metab_Enz"/>
</dbReference>
<evidence type="ECO:0000259" key="3">
    <source>
        <dbReference type="Pfam" id="PF16655"/>
    </source>
</evidence>
<dbReference type="Gene3D" id="2.60.40.380">
    <property type="entry name" value="Purple acid phosphatase-like, N-terminal"/>
    <property type="match status" value="1"/>
</dbReference>
<protein>
    <submittedName>
        <fullName evidence="4">Alkaline phosphatase D family protein</fullName>
    </submittedName>
</protein>
<gene>
    <name evidence="4" type="ORF">K8W24_14865</name>
</gene>
<dbReference type="Pfam" id="PF09423">
    <property type="entry name" value="PhoD"/>
    <property type="match status" value="1"/>
</dbReference>
<dbReference type="Gene3D" id="3.60.21.70">
    <property type="entry name" value="PhoD-like phosphatase"/>
    <property type="match status" value="1"/>
</dbReference>
<dbReference type="Proteomes" id="UP000775129">
    <property type="component" value="Unassembled WGS sequence"/>
</dbReference>
<sequence length="549" mass="61539">MDLSSDLRPSEPVEPTRFVAPDRGANLARRRRMTRRHFTAASLTTLTAAGVLGTAPALADDGAWRRQDPFTLGVASGDPTSSSVVLWTRLAVDPHVLDGRGGMPSVPVEVRWEVARDERFRDIVRRGTETALPEEGHSLHVELEDLPADSEFFYRFRTGRHVSRTGRTLTTPAAGSSRNLRMVHLSCSHWEGGWFTAYRRAAEDRPDLVFALGDYIYEGGPGSSTIRKHPHRLCTTLEDYRLRYATYKTDPDLQELHATAPWIVTWDDHEIQDNWAGVHPKDGVPTDAWMARRIAAQQAYYENMPLRRSSAPVGSSIQLFRRLHWGDLATFHVLDTRQYRDLQACHDGGKTWWFTDCAEQEDPSRTILGADQMQWLQDGMIEAGTTWQLLAQSVFFAKRDNAPGPTTTLGSDGWDGYRADRDQIVRTWDEHEVATPVVLTGDVHVHFANELKADFWEPDSSTLGVELVTTAVTSGGDGSDKARGEDDVYAENPHIKYIRSRRGYVLSEYSTEELKVEYKTLDAVTVPGAEIQVDRTYVVPAGAPALHQA</sequence>
<dbReference type="AlphaFoldDB" id="A0A921GQJ8"/>
<reference evidence="4" key="1">
    <citation type="journal article" date="2021" name="PeerJ">
        <title>Extensive microbial diversity within the chicken gut microbiome revealed by metagenomics and culture.</title>
        <authorList>
            <person name="Gilroy R."/>
            <person name="Ravi A."/>
            <person name="Getino M."/>
            <person name="Pursley I."/>
            <person name="Horton D.L."/>
            <person name="Alikhan N.F."/>
            <person name="Baker D."/>
            <person name="Gharbi K."/>
            <person name="Hall N."/>
            <person name="Watson M."/>
            <person name="Adriaenssens E.M."/>
            <person name="Foster-Nyarko E."/>
            <person name="Jarju S."/>
            <person name="Secka A."/>
            <person name="Antonio M."/>
            <person name="Oren A."/>
            <person name="Chaudhuri R.R."/>
            <person name="La Ragione R."/>
            <person name="Hildebrand F."/>
            <person name="Pallen M.J."/>
        </authorList>
    </citation>
    <scope>NUCLEOTIDE SEQUENCE</scope>
    <source>
        <strain evidence="4">1647</strain>
    </source>
</reference>
<evidence type="ECO:0000313" key="4">
    <source>
        <dbReference type="EMBL" id="HJF51045.1"/>
    </source>
</evidence>
<feature type="domain" description="PhoD-like phosphatase metallophosphatase" evidence="2">
    <location>
        <begin position="183"/>
        <end position="518"/>
    </location>
</feature>